<evidence type="ECO:0000313" key="2">
    <source>
        <dbReference type="Proteomes" id="UP001519460"/>
    </source>
</evidence>
<proteinExistence type="predicted"/>
<comment type="caution">
    <text evidence="1">The sequence shown here is derived from an EMBL/GenBank/DDBJ whole genome shotgun (WGS) entry which is preliminary data.</text>
</comment>
<dbReference type="AlphaFoldDB" id="A0ABD0JRR4"/>
<keyword evidence="2" id="KW-1185">Reference proteome</keyword>
<gene>
    <name evidence="1" type="ORF">BaRGS_00031538</name>
</gene>
<sequence>MMHRNNSDQKPNDSVSKLLHSAVMRLASREYFLSRFKTPVWEGAASLGAKTKPRDSPHDHKSFLAVKKGREVYNTPLLYMTMKWNMSICMKFTRIFLEFISSKTNVSFQEANR</sequence>
<reference evidence="1 2" key="1">
    <citation type="journal article" date="2023" name="Sci. Data">
        <title>Genome assembly of the Korean intertidal mud-creeper Batillaria attramentaria.</title>
        <authorList>
            <person name="Patra A.K."/>
            <person name="Ho P.T."/>
            <person name="Jun S."/>
            <person name="Lee S.J."/>
            <person name="Kim Y."/>
            <person name="Won Y.J."/>
        </authorList>
    </citation>
    <scope>NUCLEOTIDE SEQUENCE [LARGE SCALE GENOMIC DNA]</scope>
    <source>
        <strain evidence="1">Wonlab-2016</strain>
    </source>
</reference>
<accession>A0ABD0JRR4</accession>
<dbReference type="EMBL" id="JACVVK020000355">
    <property type="protein sequence ID" value="KAK7477227.1"/>
    <property type="molecule type" value="Genomic_DNA"/>
</dbReference>
<protein>
    <submittedName>
        <fullName evidence="1">Uncharacterized protein</fullName>
    </submittedName>
</protein>
<dbReference type="Proteomes" id="UP001519460">
    <property type="component" value="Unassembled WGS sequence"/>
</dbReference>
<evidence type="ECO:0000313" key="1">
    <source>
        <dbReference type="EMBL" id="KAK7477227.1"/>
    </source>
</evidence>
<organism evidence="1 2">
    <name type="scientific">Batillaria attramentaria</name>
    <dbReference type="NCBI Taxonomy" id="370345"/>
    <lineage>
        <taxon>Eukaryota</taxon>
        <taxon>Metazoa</taxon>
        <taxon>Spiralia</taxon>
        <taxon>Lophotrochozoa</taxon>
        <taxon>Mollusca</taxon>
        <taxon>Gastropoda</taxon>
        <taxon>Caenogastropoda</taxon>
        <taxon>Sorbeoconcha</taxon>
        <taxon>Cerithioidea</taxon>
        <taxon>Batillariidae</taxon>
        <taxon>Batillaria</taxon>
    </lineage>
</organism>
<name>A0ABD0JRR4_9CAEN</name>